<dbReference type="SUPFAM" id="SSF88659">
    <property type="entry name" value="Sigma3 and sigma4 domains of RNA polymerase sigma factors"/>
    <property type="match status" value="1"/>
</dbReference>
<keyword evidence="2" id="KW-0805">Transcription regulation</keyword>
<dbReference type="InterPro" id="IPR014284">
    <property type="entry name" value="RNA_pol_sigma-70_dom"/>
</dbReference>
<feature type="domain" description="RNA polymerase sigma factor 70 region 4 type 2" evidence="5">
    <location>
        <begin position="165"/>
        <end position="216"/>
    </location>
</feature>
<dbReference type="NCBIfam" id="TIGR02937">
    <property type="entry name" value="sigma70-ECF"/>
    <property type="match status" value="1"/>
</dbReference>
<keyword evidence="6" id="KW-0614">Plasmid</keyword>
<dbReference type="InterPro" id="IPR036388">
    <property type="entry name" value="WH-like_DNA-bd_sf"/>
</dbReference>
<evidence type="ECO:0000313" key="6">
    <source>
        <dbReference type="EMBL" id="WLS06392.1"/>
    </source>
</evidence>
<dbReference type="PANTHER" id="PTHR43133">
    <property type="entry name" value="RNA POLYMERASE ECF-TYPE SIGMA FACTO"/>
    <property type="match status" value="1"/>
</dbReference>
<dbReference type="SUPFAM" id="SSF88946">
    <property type="entry name" value="Sigma2 domain of RNA polymerase sigma factors"/>
    <property type="match status" value="1"/>
</dbReference>
<name>A0ABY9KG51_9HYPH</name>
<dbReference type="Proteomes" id="UP001225788">
    <property type="component" value="Plasmid unnamed1"/>
</dbReference>
<sequence length="224" mass="25099">MSNFALIRLTRCRSGKYELFRHVSCAVLPSVQWCGKRDRAATAGISSNQVGNGGLAGKDLLDHAVVSYYEDMQHAIRRRGLAAGQTADVVHDLYVLLSRNPDRLAGKSSIRAFLIRAAVNLGIDRARRLAFENRLFAILDEQAATIPAHRLSAEDRIMVRQRIMVLKDAIAELPHQCRTVFIAYRIGGMSKDEIAESLSIKRRMVDRHIRNALLSCLAKTEIFE</sequence>
<dbReference type="InterPro" id="IPR013249">
    <property type="entry name" value="RNA_pol_sigma70_r4_t2"/>
</dbReference>
<dbReference type="RefSeq" id="WP_306162707.1">
    <property type="nucleotide sequence ID" value="NZ_CP132315.1"/>
</dbReference>
<keyword evidence="3" id="KW-0731">Sigma factor</keyword>
<protein>
    <submittedName>
        <fullName evidence="6">Sigma-70 family RNA polymerase sigma factor</fullName>
    </submittedName>
</protein>
<evidence type="ECO:0000259" key="5">
    <source>
        <dbReference type="Pfam" id="PF08281"/>
    </source>
</evidence>
<accession>A0ABY9KG51</accession>
<dbReference type="InterPro" id="IPR013325">
    <property type="entry name" value="RNA_pol_sigma_r2"/>
</dbReference>
<dbReference type="InterPro" id="IPR013324">
    <property type="entry name" value="RNA_pol_sigma_r3/r4-like"/>
</dbReference>
<dbReference type="Gene3D" id="1.10.10.10">
    <property type="entry name" value="Winged helix-like DNA-binding domain superfamily/Winged helix DNA-binding domain"/>
    <property type="match status" value="1"/>
</dbReference>
<evidence type="ECO:0000256" key="2">
    <source>
        <dbReference type="ARBA" id="ARBA00023015"/>
    </source>
</evidence>
<organism evidence="6 7">
    <name type="scientific">Shinella oryzae</name>
    <dbReference type="NCBI Taxonomy" id="2871820"/>
    <lineage>
        <taxon>Bacteria</taxon>
        <taxon>Pseudomonadati</taxon>
        <taxon>Pseudomonadota</taxon>
        <taxon>Alphaproteobacteria</taxon>
        <taxon>Hyphomicrobiales</taxon>
        <taxon>Rhizobiaceae</taxon>
        <taxon>Shinella</taxon>
    </lineage>
</organism>
<evidence type="ECO:0000256" key="3">
    <source>
        <dbReference type="ARBA" id="ARBA00023082"/>
    </source>
</evidence>
<keyword evidence="7" id="KW-1185">Reference proteome</keyword>
<dbReference type="PANTHER" id="PTHR43133:SF63">
    <property type="entry name" value="RNA POLYMERASE SIGMA FACTOR FECI-RELATED"/>
    <property type="match status" value="1"/>
</dbReference>
<evidence type="ECO:0000313" key="7">
    <source>
        <dbReference type="Proteomes" id="UP001225788"/>
    </source>
</evidence>
<evidence type="ECO:0000256" key="4">
    <source>
        <dbReference type="ARBA" id="ARBA00023163"/>
    </source>
</evidence>
<dbReference type="InterPro" id="IPR039425">
    <property type="entry name" value="RNA_pol_sigma-70-like"/>
</dbReference>
<reference evidence="6 7" key="1">
    <citation type="submission" date="2023-08" db="EMBL/GenBank/DDBJ databases">
        <title>Pathogen: clinical or host-associated sample.</title>
        <authorList>
            <person name="Hergert J."/>
            <person name="Casey R."/>
            <person name="Wagner J."/>
            <person name="Young E.L."/>
            <person name="Oakeson K.F."/>
        </authorList>
    </citation>
    <scope>NUCLEOTIDE SEQUENCE [LARGE SCALE GENOMIC DNA]</scope>
    <source>
        <strain evidence="6 7">UPHL-collab-2</strain>
        <plasmid evidence="6 7">unnamed1</plasmid>
    </source>
</reference>
<dbReference type="Gene3D" id="1.10.1740.10">
    <property type="match status" value="1"/>
</dbReference>
<geneLocation type="plasmid" evidence="6 7">
    <name>unnamed1</name>
</geneLocation>
<comment type="similarity">
    <text evidence="1">Belongs to the sigma-70 factor family. ECF subfamily.</text>
</comment>
<dbReference type="EMBL" id="CP132315">
    <property type="protein sequence ID" value="WLS06392.1"/>
    <property type="molecule type" value="Genomic_DNA"/>
</dbReference>
<dbReference type="Pfam" id="PF08281">
    <property type="entry name" value="Sigma70_r4_2"/>
    <property type="match status" value="1"/>
</dbReference>
<proteinExistence type="inferred from homology"/>
<gene>
    <name evidence="6" type="ORF">Q9315_21385</name>
</gene>
<keyword evidence="4" id="KW-0804">Transcription</keyword>
<evidence type="ECO:0000256" key="1">
    <source>
        <dbReference type="ARBA" id="ARBA00010641"/>
    </source>
</evidence>